<organism evidence="4 5">
    <name type="scientific">Burkholderia gladioli</name>
    <name type="common">Pseudomonas marginata</name>
    <name type="synonym">Phytomonas marginata</name>
    <dbReference type="NCBI Taxonomy" id="28095"/>
    <lineage>
        <taxon>Bacteria</taxon>
        <taxon>Pseudomonadati</taxon>
        <taxon>Pseudomonadota</taxon>
        <taxon>Betaproteobacteria</taxon>
        <taxon>Burkholderiales</taxon>
        <taxon>Burkholderiaceae</taxon>
        <taxon>Burkholderia</taxon>
    </lineage>
</organism>
<dbReference type="CDD" id="cd03804">
    <property type="entry name" value="GT4_WbaZ-like"/>
    <property type="match status" value="1"/>
</dbReference>
<dbReference type="InterPro" id="IPR001296">
    <property type="entry name" value="Glyco_trans_1"/>
</dbReference>
<accession>A0AAW3EVR5</accession>
<keyword evidence="4" id="KW-0808">Transferase</keyword>
<dbReference type="PANTHER" id="PTHR45947">
    <property type="entry name" value="SULFOQUINOVOSYL TRANSFERASE SQD2"/>
    <property type="match status" value="1"/>
</dbReference>
<dbReference type="PANTHER" id="PTHR45947:SF3">
    <property type="entry name" value="SULFOQUINOVOSYL TRANSFERASE SQD2"/>
    <property type="match status" value="1"/>
</dbReference>
<reference evidence="4 5" key="1">
    <citation type="submission" date="2014-04" db="EMBL/GenBank/DDBJ databases">
        <authorList>
            <person name="Bishop-Lilly K.A."/>
            <person name="Broomall S.M."/>
            <person name="Chain P.S."/>
            <person name="Chertkov O."/>
            <person name="Coyne S.R."/>
            <person name="Daligault H.E."/>
            <person name="Davenport K.W."/>
            <person name="Erkkila T."/>
            <person name="Frey K.G."/>
            <person name="Gibbons H.S."/>
            <person name="Gu W."/>
            <person name="Jaissle J."/>
            <person name="Johnson S.L."/>
            <person name="Koroleva G.I."/>
            <person name="Ladner J.T."/>
            <person name="Lo C.-C."/>
            <person name="Minogue T.D."/>
            <person name="Munk C."/>
            <person name="Palacios G.F."/>
            <person name="Redden C.L."/>
            <person name="Rosenzweig C.N."/>
            <person name="Scholz M.B."/>
            <person name="Teshima H."/>
            <person name="Xu Y."/>
        </authorList>
    </citation>
    <scope>NUCLEOTIDE SEQUENCE [LARGE SCALE GENOMIC DNA]</scope>
    <source>
        <strain evidence="5">gladioli</strain>
    </source>
</reference>
<feature type="domain" description="Glycosyltransferase subfamily 4-like N-terminal" evidence="3">
    <location>
        <begin position="13"/>
        <end position="189"/>
    </location>
</feature>
<evidence type="ECO:0000256" key="1">
    <source>
        <dbReference type="SAM" id="MobiDB-lite"/>
    </source>
</evidence>
<dbReference type="SUPFAM" id="SSF53756">
    <property type="entry name" value="UDP-Glycosyltransferase/glycogen phosphorylase"/>
    <property type="match status" value="1"/>
</dbReference>
<comment type="caution">
    <text evidence="4">The sequence shown here is derived from an EMBL/GenBank/DDBJ whole genome shotgun (WGS) entry which is preliminary data.</text>
</comment>
<feature type="compositionally biased region" description="Low complexity" evidence="1">
    <location>
        <begin position="404"/>
        <end position="417"/>
    </location>
</feature>
<dbReference type="Gene3D" id="3.40.50.2000">
    <property type="entry name" value="Glycogen Phosphorylase B"/>
    <property type="match status" value="2"/>
</dbReference>
<feature type="region of interest" description="Disordered" evidence="1">
    <location>
        <begin position="390"/>
        <end position="417"/>
    </location>
</feature>
<name>A0AAW3EVR5_BURGA</name>
<dbReference type="InterPro" id="IPR050194">
    <property type="entry name" value="Glycosyltransferase_grp1"/>
</dbReference>
<feature type="compositionally biased region" description="Basic and acidic residues" evidence="1">
    <location>
        <begin position="390"/>
        <end position="402"/>
    </location>
</feature>
<dbReference type="Proteomes" id="UP000029590">
    <property type="component" value="Unassembled WGS sequence"/>
</dbReference>
<feature type="domain" description="Glycosyl transferase family 1" evidence="2">
    <location>
        <begin position="196"/>
        <end position="334"/>
    </location>
</feature>
<evidence type="ECO:0000313" key="5">
    <source>
        <dbReference type="Proteomes" id="UP000029590"/>
    </source>
</evidence>
<protein>
    <submittedName>
        <fullName evidence="4">Glycosyl transferases group 1 family protein</fullName>
    </submittedName>
</protein>
<gene>
    <name evidence="4" type="ORF">DM48_2344</name>
</gene>
<evidence type="ECO:0000313" key="4">
    <source>
        <dbReference type="EMBL" id="KGC12979.1"/>
    </source>
</evidence>
<dbReference type="RefSeq" id="WP_036056017.1">
    <property type="nucleotide sequence ID" value="NZ_CADEVY010000002.1"/>
</dbReference>
<evidence type="ECO:0000259" key="2">
    <source>
        <dbReference type="Pfam" id="PF00534"/>
    </source>
</evidence>
<dbReference type="KEGG" id="bgo:BM43_5422"/>
<dbReference type="InterPro" id="IPR028098">
    <property type="entry name" value="Glyco_trans_4-like_N"/>
</dbReference>
<dbReference type="EMBL" id="JPGG01000016">
    <property type="protein sequence ID" value="KGC12979.1"/>
    <property type="molecule type" value="Genomic_DNA"/>
</dbReference>
<proteinExistence type="predicted"/>
<dbReference type="GO" id="GO:0016757">
    <property type="term" value="F:glycosyltransferase activity"/>
    <property type="evidence" value="ECO:0007669"/>
    <property type="project" value="InterPro"/>
</dbReference>
<dbReference type="Pfam" id="PF00534">
    <property type="entry name" value="Glycos_transf_1"/>
    <property type="match status" value="1"/>
</dbReference>
<evidence type="ECO:0000259" key="3">
    <source>
        <dbReference type="Pfam" id="PF13439"/>
    </source>
</evidence>
<dbReference type="AlphaFoldDB" id="A0AAW3EVR5"/>
<sequence length="417" mass="46321">MRVALVHDWLVTYGGSEKVLEQIAECFPDADIFSLVNFMPGHAFLDSRRVSTSFIQKLPFAKRRYRGYLPLFPLAIEQFDLSGYDLVVSSSHAVAKGVLLGPDQLHVSYVHSPIRYAWDLQHQYLNESGLAKGPRSLLARAVLHYLRIWDVRSANGVDRFVVNSRFIGRRVERAYRRESVVVHPPVDVEAFEPCARKEAFYVTVSRMVPYKRMDLIVAAFAGMPERRLVVIGDGPDMDKVRARAGPNVTILGHQPFAVLKDHLQRARAFVFAAEEDFGISVVEAQACGTPVIAFGKGGACETVIDETQPHPTGLFFATQTVEAIQEAVARFEANLGRFSPVSCRLNAERFSKAEFRRGLLTAIVDATEGREQVGAIRAIRTALTQLQRADQEADREADREADLQADAQAAPAALKIG</sequence>
<dbReference type="Pfam" id="PF13439">
    <property type="entry name" value="Glyco_transf_4"/>
    <property type="match status" value="1"/>
</dbReference>